<organism evidence="4 5">
    <name type="scientific">Lutzomyia longipalpis</name>
    <name type="common">Sand fly</name>
    <dbReference type="NCBI Taxonomy" id="7200"/>
    <lineage>
        <taxon>Eukaryota</taxon>
        <taxon>Metazoa</taxon>
        <taxon>Ecdysozoa</taxon>
        <taxon>Arthropoda</taxon>
        <taxon>Hexapoda</taxon>
        <taxon>Insecta</taxon>
        <taxon>Pterygota</taxon>
        <taxon>Neoptera</taxon>
        <taxon>Endopterygota</taxon>
        <taxon>Diptera</taxon>
        <taxon>Nematocera</taxon>
        <taxon>Psychodoidea</taxon>
        <taxon>Psychodidae</taxon>
        <taxon>Lutzomyia</taxon>
        <taxon>Lutzomyia</taxon>
    </lineage>
</organism>
<dbReference type="Gene3D" id="3.60.40.10">
    <property type="entry name" value="PPM-type phosphatase domain"/>
    <property type="match status" value="2"/>
</dbReference>
<dbReference type="GO" id="GO:0005739">
    <property type="term" value="C:mitochondrion"/>
    <property type="evidence" value="ECO:0007669"/>
    <property type="project" value="TreeGrafter"/>
</dbReference>
<dbReference type="EnsemblMetazoa" id="LLOJ007815-RA">
    <property type="protein sequence ID" value="LLOJ007815-PA"/>
    <property type="gene ID" value="LLOJ007815"/>
</dbReference>
<evidence type="ECO:0000259" key="2">
    <source>
        <dbReference type="PROSITE" id="PS51746"/>
    </source>
</evidence>
<feature type="region of interest" description="Disordered" evidence="1">
    <location>
        <begin position="694"/>
        <end position="724"/>
    </location>
</feature>
<dbReference type="InterPro" id="IPR015655">
    <property type="entry name" value="PP2C"/>
</dbReference>
<evidence type="ECO:0000313" key="5">
    <source>
        <dbReference type="Proteomes" id="UP000092461"/>
    </source>
</evidence>
<evidence type="ECO:0000313" key="3">
    <source>
        <dbReference type="EMBL" id="MBC1176950.1"/>
    </source>
</evidence>
<feature type="domain" description="PPM-type phosphatase" evidence="2">
    <location>
        <begin position="264"/>
        <end position="670"/>
    </location>
</feature>
<sequence length="744" mass="83376">MFNRLKNRVLTVVSPDVSMIQAPPHHDHHGKVHQGQRLPDKFTYARPPFLQLATHDELKASADHNVRPIIVPRDISTLPWNTGYAECVNSGKSEWNEDQAAFQRNILTHPSKQYPDLPYTYFGTFDGHAGYGAALAAANQFHHILHEKLVDVLDLLMPRLPSSSDSVLPNTLLFHRSAIRKMFNRLKNRVLTVVSPDVSMIQAPPHHDHHGKVHQGQRLPDKFTYARPPFLQLATHDELKASADHNVRPIIVPRDISTLPWNTGYAECVNSGKSEWNEDQAAFQRNILTHPSKQYPDLPYTYFGTFDGHAGYGAALAAANQFHHILHEKLVDVLDLLMPRLPSSSDSVLPNTLLFHRSVSKDELIIGALESAFAEMDAVLAEDRDKYRNAGGCTALAALFIFGKMFVANAGDSRAVLCQRVSTDLLKAQIVPHELKGPAMTMGEENKTYRIFPIPFSHDHTPDTEKARLMSTAKLNPAFMGSEYIAMEYAKKPMTKDLGTRILYRQGTMKGWTYKTLTREDLKMPIVTGEGKRSRLLGTIGVTRGFGDHDLRAIGSNQPIKPFLSPHPEVTYRDLTKVISIPGDDNEDGDYGILVMATDGLWDVADSEAVARTVFQTLEKYPTEKHRYTMVAQELVAKSRGRVNESGHWRLADSKAAATVDDISVLVIPVYQYYVEFLEWEKECFERERAQEAKVNLTDSDTEESSNKISSTSDDVDINGIFENGDAPDKLDTFVEEAIEANST</sequence>
<dbReference type="Proteomes" id="UP000092461">
    <property type="component" value="Unassembled WGS sequence"/>
</dbReference>
<dbReference type="Pfam" id="PF00481">
    <property type="entry name" value="PP2C"/>
    <property type="match status" value="2"/>
</dbReference>
<dbReference type="PANTHER" id="PTHR13832">
    <property type="entry name" value="PROTEIN PHOSPHATASE 2C"/>
    <property type="match status" value="1"/>
</dbReference>
<dbReference type="EMBL" id="AJWK01026050">
    <property type="status" value="NOT_ANNOTATED_CDS"/>
    <property type="molecule type" value="Genomic_DNA"/>
</dbReference>
<dbReference type="PROSITE" id="PS51746">
    <property type="entry name" value="PPM_2"/>
    <property type="match status" value="1"/>
</dbReference>
<evidence type="ECO:0000313" key="4">
    <source>
        <dbReference type="EnsemblMetazoa" id="LLOJ007815-PA"/>
    </source>
</evidence>
<dbReference type="GO" id="GO:0004741">
    <property type="term" value="F:[pyruvate dehydrogenase (acetyl-transferring)]-phosphatase activity"/>
    <property type="evidence" value="ECO:0007669"/>
    <property type="project" value="TreeGrafter"/>
</dbReference>
<dbReference type="InterPro" id="IPR036457">
    <property type="entry name" value="PPM-type-like_dom_sf"/>
</dbReference>
<dbReference type="CDD" id="cd00143">
    <property type="entry name" value="PP2Cc"/>
    <property type="match status" value="1"/>
</dbReference>
<evidence type="ECO:0000256" key="1">
    <source>
        <dbReference type="SAM" id="MobiDB-lite"/>
    </source>
</evidence>
<reference evidence="4" key="3">
    <citation type="submission" date="2020-05" db="UniProtKB">
        <authorList>
            <consortium name="EnsemblMetazoa"/>
        </authorList>
    </citation>
    <scope>IDENTIFICATION</scope>
    <source>
        <strain evidence="4">Jacobina</strain>
    </source>
</reference>
<proteinExistence type="predicted"/>
<dbReference type="VEuPathDB" id="VectorBase:LLONM1_008845"/>
<dbReference type="SUPFAM" id="SSF81606">
    <property type="entry name" value="PP2C-like"/>
    <property type="match status" value="2"/>
</dbReference>
<accession>A0A1B0CSG6</accession>
<dbReference type="AlphaFoldDB" id="A0A1B0CSG6"/>
<dbReference type="EMBL" id="GITU01008247">
    <property type="protein sequence ID" value="MBC1176950.1"/>
    <property type="molecule type" value="Transcribed_RNA"/>
</dbReference>
<reference evidence="3" key="2">
    <citation type="journal article" date="2020" name="BMC">
        <title>Leishmania infection induces a limited differential gene expression in the sand fly midgut.</title>
        <authorList>
            <person name="Coutinho-Abreu I.V."/>
            <person name="Serafim T.D."/>
            <person name="Meneses C."/>
            <person name="Kamhawi S."/>
            <person name="Oliveira F."/>
            <person name="Valenzuela J.G."/>
        </authorList>
    </citation>
    <scope>NUCLEOTIDE SEQUENCE</scope>
    <source>
        <strain evidence="3">Jacobina</strain>
        <tissue evidence="3">Midgut</tissue>
    </source>
</reference>
<dbReference type="SMART" id="SM00332">
    <property type="entry name" value="PP2Cc"/>
    <property type="match status" value="1"/>
</dbReference>
<dbReference type="PANTHER" id="PTHR13832:SF354">
    <property type="entry name" value="GM14138P"/>
    <property type="match status" value="1"/>
</dbReference>
<dbReference type="InterPro" id="IPR001932">
    <property type="entry name" value="PPM-type_phosphatase-like_dom"/>
</dbReference>
<protein>
    <submittedName>
        <fullName evidence="3">Putative serine/threonine phosphatase</fullName>
    </submittedName>
</protein>
<reference evidence="5" key="1">
    <citation type="submission" date="2012-05" db="EMBL/GenBank/DDBJ databases">
        <title>Whole Genome Assembly of Lutzomyia longipalpis.</title>
        <authorList>
            <person name="Richards S."/>
            <person name="Qu C."/>
            <person name="Dillon R."/>
            <person name="Worley K."/>
            <person name="Scherer S."/>
            <person name="Batterton M."/>
            <person name="Taylor A."/>
            <person name="Hawes A."/>
            <person name="Hernandez B."/>
            <person name="Kovar C."/>
            <person name="Mandapat C."/>
            <person name="Pham C."/>
            <person name="Qu C."/>
            <person name="Jing C."/>
            <person name="Bess C."/>
            <person name="Bandaranaike D."/>
            <person name="Ngo D."/>
            <person name="Ongeri F."/>
            <person name="Arias F."/>
            <person name="Lara F."/>
            <person name="Weissenberger G."/>
            <person name="Kamau G."/>
            <person name="Han H."/>
            <person name="Shen H."/>
            <person name="Dinh H."/>
            <person name="Khalil I."/>
            <person name="Jones J."/>
            <person name="Shafer J."/>
            <person name="Jayaseelan J."/>
            <person name="Quiroz J."/>
            <person name="Blankenburg K."/>
            <person name="Nguyen L."/>
            <person name="Jackson L."/>
            <person name="Francisco L."/>
            <person name="Tang L.-Y."/>
            <person name="Pu L.-L."/>
            <person name="Perales L."/>
            <person name="Lorensuhewa L."/>
            <person name="Munidasa M."/>
            <person name="Coyle M."/>
            <person name="Taylor M."/>
            <person name="Puazo M."/>
            <person name="Firestine M."/>
            <person name="Scheel M."/>
            <person name="Javaid M."/>
            <person name="Wang M."/>
            <person name="Li M."/>
            <person name="Tabassum N."/>
            <person name="Saada N."/>
            <person name="Osuji N."/>
            <person name="Aqrawi P."/>
            <person name="Fu Q."/>
            <person name="Thornton R."/>
            <person name="Raj R."/>
            <person name="Goodspeed R."/>
            <person name="Mata R."/>
            <person name="Najjar R."/>
            <person name="Gubbala S."/>
            <person name="Lee S."/>
            <person name="Denson S."/>
            <person name="Patil S."/>
            <person name="Macmil S."/>
            <person name="Qi S."/>
            <person name="Matskevitch T."/>
            <person name="Palculict T."/>
            <person name="Mathew T."/>
            <person name="Vee V."/>
            <person name="Velamala V."/>
            <person name="Korchina V."/>
            <person name="Cai W."/>
            <person name="Liu W."/>
            <person name="Dai W."/>
            <person name="Zou X."/>
            <person name="Zhu Y."/>
            <person name="Zhang Y."/>
            <person name="Wu Y.-Q."/>
            <person name="Xin Y."/>
            <person name="Nazarath L."/>
            <person name="Kovar C."/>
            <person name="Han Y."/>
            <person name="Muzny D."/>
            <person name="Gibbs R."/>
        </authorList>
    </citation>
    <scope>NUCLEOTIDE SEQUENCE [LARGE SCALE GENOMIC DNA]</scope>
    <source>
        <strain evidence="5">Jacobina</strain>
    </source>
</reference>
<dbReference type="EMBL" id="AJWK01026051">
    <property type="status" value="NOT_ANNOTATED_CDS"/>
    <property type="molecule type" value="Genomic_DNA"/>
</dbReference>
<name>A0A1B0CSG6_LUTLO</name>
<keyword evidence="5" id="KW-1185">Reference proteome</keyword>
<dbReference type="VEuPathDB" id="VectorBase:LLOJ007815"/>